<dbReference type="PRINTS" id="PR01367">
    <property type="entry name" value="BGCRYSTALLIN"/>
</dbReference>
<proteinExistence type="inferred from homology"/>
<dbReference type="GO" id="GO:0007601">
    <property type="term" value="P:visual perception"/>
    <property type="evidence" value="ECO:0007669"/>
    <property type="project" value="TreeGrafter"/>
</dbReference>
<evidence type="ECO:0000256" key="6">
    <source>
        <dbReference type="ARBA" id="ARBA00022990"/>
    </source>
</evidence>
<dbReference type="SMART" id="SM00247">
    <property type="entry name" value="XTALbg"/>
    <property type="match status" value="1"/>
</dbReference>
<dbReference type="PANTHER" id="PTHR11818">
    <property type="entry name" value="BETA/GAMMA CRYSTALLIN"/>
    <property type="match status" value="1"/>
</dbReference>
<accession>A0AAD9F4A9</accession>
<dbReference type="InterPro" id="IPR011024">
    <property type="entry name" value="G_crystallin-like"/>
</dbReference>
<evidence type="ECO:0000256" key="3">
    <source>
        <dbReference type="ARBA" id="ARBA00019517"/>
    </source>
</evidence>
<evidence type="ECO:0000313" key="11">
    <source>
        <dbReference type="EMBL" id="KAK1892278.1"/>
    </source>
</evidence>
<dbReference type="InterPro" id="IPR001064">
    <property type="entry name" value="Beta/gamma_crystallin"/>
</dbReference>
<evidence type="ECO:0000256" key="5">
    <source>
        <dbReference type="ARBA" id="ARBA00022737"/>
    </source>
</evidence>
<evidence type="ECO:0000256" key="4">
    <source>
        <dbReference type="ARBA" id="ARBA00022613"/>
    </source>
</evidence>
<dbReference type="FunFam" id="2.60.20.10:FF:000005">
    <property type="entry name" value="Crystallin, beta B1"/>
    <property type="match status" value="1"/>
</dbReference>
<evidence type="ECO:0000256" key="9">
    <source>
        <dbReference type="ARBA" id="ARBA00033396"/>
    </source>
</evidence>
<gene>
    <name evidence="11" type="ORF">KUDE01_007353</name>
</gene>
<evidence type="ECO:0000256" key="8">
    <source>
        <dbReference type="ARBA" id="ARBA00031014"/>
    </source>
</evidence>
<comment type="subunit">
    <text evidence="7">Homo/heterodimer, or complexes of higher-order. The structure of beta-crystallin oligomers seems to be stabilized through interactions between the N-terminal arms.</text>
</comment>
<sequence>MAADHQNPASKQQQPGTSAFKLVIYEQENFQGRCHELTGPCNNVQEAGVEKVAPYWCCVDHGWDTSRPTDSQDHKIVLYENPSFAGKKIEIIDDDVPSFHAHGYQEKVSSVRVQSGTWVGYQYPGYRGFQYLFEKGEYKDSSEFGAEIPQIQSVRRVRDMQWHQRGAFKPVN</sequence>
<organism evidence="11 12">
    <name type="scientific">Dissostichus eleginoides</name>
    <name type="common">Patagonian toothfish</name>
    <name type="synonym">Dissostichus amissus</name>
    <dbReference type="NCBI Taxonomy" id="100907"/>
    <lineage>
        <taxon>Eukaryota</taxon>
        <taxon>Metazoa</taxon>
        <taxon>Chordata</taxon>
        <taxon>Craniata</taxon>
        <taxon>Vertebrata</taxon>
        <taxon>Euteleostomi</taxon>
        <taxon>Actinopterygii</taxon>
        <taxon>Neopterygii</taxon>
        <taxon>Teleostei</taxon>
        <taxon>Neoteleostei</taxon>
        <taxon>Acanthomorphata</taxon>
        <taxon>Eupercaria</taxon>
        <taxon>Perciformes</taxon>
        <taxon>Notothenioidei</taxon>
        <taxon>Nototheniidae</taxon>
        <taxon>Dissostichus</taxon>
    </lineage>
</organism>
<dbReference type="Pfam" id="PF00030">
    <property type="entry name" value="Crystall"/>
    <property type="match status" value="2"/>
</dbReference>
<feature type="domain" description="Beta/gamma crystallin 'Greek key'" evidence="10">
    <location>
        <begin position="116"/>
        <end position="158"/>
    </location>
</feature>
<evidence type="ECO:0000259" key="10">
    <source>
        <dbReference type="PROSITE" id="PS50915"/>
    </source>
</evidence>
<dbReference type="GO" id="GO:0002088">
    <property type="term" value="P:lens development in camera-type eye"/>
    <property type="evidence" value="ECO:0007669"/>
    <property type="project" value="TreeGrafter"/>
</dbReference>
<dbReference type="InterPro" id="IPR050252">
    <property type="entry name" value="Beta/Gamma-Crystallin"/>
</dbReference>
<name>A0AAD9F4A9_DISEL</name>
<dbReference type="Proteomes" id="UP001228049">
    <property type="component" value="Unassembled WGS sequence"/>
</dbReference>
<keyword evidence="6" id="KW-0007">Acetylation</keyword>
<evidence type="ECO:0000256" key="1">
    <source>
        <dbReference type="ARBA" id="ARBA00003689"/>
    </source>
</evidence>
<comment type="caution">
    <text evidence="11">The sequence shown here is derived from an EMBL/GenBank/DDBJ whole genome shotgun (WGS) entry which is preliminary data.</text>
</comment>
<evidence type="ECO:0000256" key="2">
    <source>
        <dbReference type="ARBA" id="ARBA00009646"/>
    </source>
</evidence>
<dbReference type="EMBL" id="JASDAP010000013">
    <property type="protein sequence ID" value="KAK1892278.1"/>
    <property type="molecule type" value="Genomic_DNA"/>
</dbReference>
<comment type="function">
    <text evidence="1">Crystallins are the dominant structural components of the vertebrate eye lens.</text>
</comment>
<dbReference type="Gene3D" id="2.60.20.10">
    <property type="entry name" value="Crystallins"/>
    <property type="match status" value="2"/>
</dbReference>
<protein>
    <recommendedName>
        <fullName evidence="3">Beta-crystallin B2</fullName>
    </recommendedName>
    <alternativeName>
        <fullName evidence="8">Beta-B2 crystallin</fullName>
    </alternativeName>
    <alternativeName>
        <fullName evidence="9">Beta-crystallin Bp</fullName>
    </alternativeName>
</protein>
<comment type="similarity">
    <text evidence="2">Belongs to the beta/gamma-crystallin family.</text>
</comment>
<dbReference type="PROSITE" id="PS50915">
    <property type="entry name" value="CRYSTALLIN_BETA_GAMMA"/>
    <property type="match status" value="2"/>
</dbReference>
<keyword evidence="12" id="KW-1185">Reference proteome</keyword>
<keyword evidence="5" id="KW-0677">Repeat</keyword>
<dbReference type="SUPFAM" id="SSF49695">
    <property type="entry name" value="gamma-Crystallin-like"/>
    <property type="match status" value="1"/>
</dbReference>
<dbReference type="PANTHER" id="PTHR11818:SF11">
    <property type="entry name" value="BETA-CRYSTALLIN B2"/>
    <property type="match status" value="1"/>
</dbReference>
<feature type="domain" description="Beta/gamma crystallin 'Greek key'" evidence="10">
    <location>
        <begin position="74"/>
        <end position="115"/>
    </location>
</feature>
<dbReference type="GO" id="GO:0005212">
    <property type="term" value="F:structural constituent of eye lens"/>
    <property type="evidence" value="ECO:0007669"/>
    <property type="project" value="TreeGrafter"/>
</dbReference>
<keyword evidence="4" id="KW-0273">Eye lens protein</keyword>
<evidence type="ECO:0000256" key="7">
    <source>
        <dbReference type="ARBA" id="ARBA00025922"/>
    </source>
</evidence>
<evidence type="ECO:0000313" key="12">
    <source>
        <dbReference type="Proteomes" id="UP001228049"/>
    </source>
</evidence>
<reference evidence="11" key="1">
    <citation type="submission" date="2023-04" db="EMBL/GenBank/DDBJ databases">
        <title>Chromosome-level genome of Chaenocephalus aceratus.</title>
        <authorList>
            <person name="Park H."/>
        </authorList>
    </citation>
    <scope>NUCLEOTIDE SEQUENCE</scope>
    <source>
        <strain evidence="11">DE</strain>
        <tissue evidence="11">Muscle</tissue>
    </source>
</reference>
<dbReference type="AlphaFoldDB" id="A0AAD9F4A9"/>